<feature type="compositionally biased region" description="Low complexity" evidence="1">
    <location>
        <begin position="106"/>
        <end position="116"/>
    </location>
</feature>
<name>A0ABD7V3A8_9ACTN</name>
<dbReference type="InterPro" id="IPR009057">
    <property type="entry name" value="Homeodomain-like_sf"/>
</dbReference>
<evidence type="ECO:0000256" key="1">
    <source>
        <dbReference type="SAM" id="MobiDB-lite"/>
    </source>
</evidence>
<accession>A0ABD7V3A8</accession>
<feature type="region of interest" description="Disordered" evidence="1">
    <location>
        <begin position="94"/>
        <end position="139"/>
    </location>
</feature>
<dbReference type="Pfam" id="PF01527">
    <property type="entry name" value="HTH_Tnp_1"/>
    <property type="match status" value="1"/>
</dbReference>
<dbReference type="Gene3D" id="1.10.10.60">
    <property type="entry name" value="Homeodomain-like"/>
    <property type="match status" value="1"/>
</dbReference>
<protein>
    <submittedName>
        <fullName evidence="2">Transposase</fullName>
    </submittedName>
</protein>
<feature type="region of interest" description="Disordered" evidence="1">
    <location>
        <begin position="47"/>
        <end position="79"/>
    </location>
</feature>
<dbReference type="Proteomes" id="UP000360750">
    <property type="component" value="Unassembled WGS sequence"/>
</dbReference>
<reference evidence="2 3" key="1">
    <citation type="submission" date="2019-02" db="EMBL/GenBank/DDBJ databases">
        <authorList>
            <consortium name="Pathogen Informatics"/>
        </authorList>
    </citation>
    <scope>NUCLEOTIDE SEQUENCE [LARGE SCALE GENOMIC DNA]</scope>
    <source>
        <strain evidence="2 3">3012STDY6756503</strain>
    </source>
</reference>
<organism evidence="2 3">
    <name type="scientific">Gordonia paraffinivorans</name>
    <dbReference type="NCBI Taxonomy" id="175628"/>
    <lineage>
        <taxon>Bacteria</taxon>
        <taxon>Bacillati</taxon>
        <taxon>Actinomycetota</taxon>
        <taxon>Actinomycetes</taxon>
        <taxon>Mycobacteriales</taxon>
        <taxon>Gordoniaceae</taxon>
        <taxon>Gordonia</taxon>
    </lineage>
</organism>
<dbReference type="EMBL" id="CAACYD010000006">
    <property type="protein sequence ID" value="VFA88818.1"/>
    <property type="molecule type" value="Genomic_DNA"/>
</dbReference>
<sequence>MARKNYSEEFRRQAVDLYESTPGAALKGIAADLGVARGTLKHWVDQYGTGKKTAPDGTTIPRLTSPGGTPPPDGPETPEQELARLRARVRELEVETTKLSTEREIPSSGWPSISPGRRTGESLPVRRRQLHHLRGEATV</sequence>
<dbReference type="SUPFAM" id="SSF46689">
    <property type="entry name" value="Homeodomain-like"/>
    <property type="match status" value="1"/>
</dbReference>
<dbReference type="AlphaFoldDB" id="A0ABD7V3A8"/>
<evidence type="ECO:0000313" key="2">
    <source>
        <dbReference type="EMBL" id="VFA88818.1"/>
    </source>
</evidence>
<gene>
    <name evidence="2" type="ORF">NCTC8139_02374</name>
</gene>
<evidence type="ECO:0000313" key="3">
    <source>
        <dbReference type="Proteomes" id="UP000360750"/>
    </source>
</evidence>
<feature type="compositionally biased region" description="Basic and acidic residues" evidence="1">
    <location>
        <begin position="94"/>
        <end position="105"/>
    </location>
</feature>
<proteinExistence type="predicted"/>
<dbReference type="InterPro" id="IPR002514">
    <property type="entry name" value="Transposase_8"/>
</dbReference>
<comment type="caution">
    <text evidence="2">The sequence shown here is derived from an EMBL/GenBank/DDBJ whole genome shotgun (WGS) entry which is preliminary data.</text>
</comment>